<dbReference type="Pfam" id="PF00105">
    <property type="entry name" value="zf-C4"/>
    <property type="match status" value="1"/>
</dbReference>
<name>A0A0N4VNT9_ENTVE</name>
<dbReference type="InterPro" id="IPR013088">
    <property type="entry name" value="Znf_NHR/GATA"/>
</dbReference>
<dbReference type="InterPro" id="IPR051152">
    <property type="entry name" value="C.elegans_Orphan_NR"/>
</dbReference>
<keyword evidence="9" id="KW-0472">Membrane</keyword>
<dbReference type="EMBL" id="UXUI01012791">
    <property type="protein sequence ID" value="VDD97084.1"/>
    <property type="molecule type" value="Genomic_DNA"/>
</dbReference>
<keyword evidence="7" id="KW-0675">Receptor</keyword>
<dbReference type="PROSITE" id="PS51030">
    <property type="entry name" value="NUCLEAR_REC_DBD_2"/>
    <property type="match status" value="1"/>
</dbReference>
<organism evidence="13">
    <name type="scientific">Enterobius vermicularis</name>
    <name type="common">Human pinworm</name>
    <dbReference type="NCBI Taxonomy" id="51028"/>
    <lineage>
        <taxon>Eukaryota</taxon>
        <taxon>Metazoa</taxon>
        <taxon>Ecdysozoa</taxon>
        <taxon>Nematoda</taxon>
        <taxon>Chromadorea</taxon>
        <taxon>Rhabditida</taxon>
        <taxon>Spirurina</taxon>
        <taxon>Oxyuridomorpha</taxon>
        <taxon>Oxyuroidea</taxon>
        <taxon>Oxyuridae</taxon>
        <taxon>Enterobius</taxon>
    </lineage>
</organism>
<dbReference type="STRING" id="51028.A0A0N4VNT9"/>
<dbReference type="PRINTS" id="PR00047">
    <property type="entry name" value="STROIDFINGER"/>
</dbReference>
<accession>A0A0N4VNT9</accession>
<evidence type="ECO:0000256" key="3">
    <source>
        <dbReference type="ARBA" id="ARBA00022833"/>
    </source>
</evidence>
<keyword evidence="1" id="KW-0479">Metal-binding</keyword>
<keyword evidence="4" id="KW-0805">Transcription regulation</keyword>
<dbReference type="SUPFAM" id="SSF57716">
    <property type="entry name" value="Glucocorticoid receptor-like (DNA-binding domain)"/>
    <property type="match status" value="1"/>
</dbReference>
<keyword evidence="5" id="KW-0238">DNA-binding</keyword>
<keyword evidence="2" id="KW-0863">Zinc-finger</keyword>
<dbReference type="GO" id="GO:0043565">
    <property type="term" value="F:sequence-specific DNA binding"/>
    <property type="evidence" value="ECO:0007669"/>
    <property type="project" value="InterPro"/>
</dbReference>
<keyword evidence="8" id="KW-0539">Nucleus</keyword>
<proteinExistence type="predicted"/>
<reference evidence="11 12" key="2">
    <citation type="submission" date="2018-10" db="EMBL/GenBank/DDBJ databases">
        <authorList>
            <consortium name="Pathogen Informatics"/>
        </authorList>
    </citation>
    <scope>NUCLEOTIDE SEQUENCE [LARGE SCALE GENOMIC DNA]</scope>
</reference>
<sequence length="89" mass="10463">KKKKNGKNDGQHFGAVACRACAAFFRRSTVTDRKYTCRYNNNYVRCMCRACRFRKCVELGMNAKSWFISLLAVSTFLLVKYPQKYFHVF</sequence>
<dbReference type="OrthoDB" id="5771769at2759"/>
<dbReference type="InterPro" id="IPR001628">
    <property type="entry name" value="Znf_hrmn_rcpt"/>
</dbReference>
<keyword evidence="9" id="KW-0812">Transmembrane</keyword>
<evidence type="ECO:0000256" key="8">
    <source>
        <dbReference type="ARBA" id="ARBA00023242"/>
    </source>
</evidence>
<dbReference type="WBParaSite" id="EVEC_0001266201-mRNA-1">
    <property type="protein sequence ID" value="EVEC_0001266201-mRNA-1"/>
    <property type="gene ID" value="EVEC_0001266201"/>
</dbReference>
<evidence type="ECO:0000313" key="13">
    <source>
        <dbReference type="WBParaSite" id="EVEC_0001266201-mRNA-1"/>
    </source>
</evidence>
<feature type="transmembrane region" description="Helical" evidence="9">
    <location>
        <begin position="59"/>
        <end position="79"/>
    </location>
</feature>
<evidence type="ECO:0000256" key="7">
    <source>
        <dbReference type="ARBA" id="ARBA00023170"/>
    </source>
</evidence>
<dbReference type="PANTHER" id="PTHR45680:SF29">
    <property type="entry name" value="NUCLEAR HORMONE RECEPTOR FAMILY"/>
    <property type="match status" value="1"/>
</dbReference>
<dbReference type="PANTHER" id="PTHR45680">
    <property type="entry name" value="NUCLEAR HORMONE RECEPTOR FAMILY"/>
    <property type="match status" value="1"/>
</dbReference>
<keyword evidence="3" id="KW-0862">Zinc</keyword>
<evidence type="ECO:0000256" key="5">
    <source>
        <dbReference type="ARBA" id="ARBA00023125"/>
    </source>
</evidence>
<dbReference type="Gene3D" id="3.30.50.10">
    <property type="entry name" value="Erythroid Transcription Factor GATA-1, subunit A"/>
    <property type="match status" value="1"/>
</dbReference>
<keyword evidence="12" id="KW-1185">Reference proteome</keyword>
<evidence type="ECO:0000313" key="11">
    <source>
        <dbReference type="EMBL" id="VDD97084.1"/>
    </source>
</evidence>
<dbReference type="Proteomes" id="UP000274131">
    <property type="component" value="Unassembled WGS sequence"/>
</dbReference>
<dbReference type="GO" id="GO:0003700">
    <property type="term" value="F:DNA-binding transcription factor activity"/>
    <property type="evidence" value="ECO:0007669"/>
    <property type="project" value="InterPro"/>
</dbReference>
<dbReference type="GO" id="GO:0008270">
    <property type="term" value="F:zinc ion binding"/>
    <property type="evidence" value="ECO:0007669"/>
    <property type="project" value="UniProtKB-KW"/>
</dbReference>
<protein>
    <submittedName>
        <fullName evidence="13">Nuclear receptor domain-containing protein</fullName>
    </submittedName>
</protein>
<feature type="domain" description="Nuclear receptor" evidence="10">
    <location>
        <begin position="1"/>
        <end position="68"/>
    </location>
</feature>
<evidence type="ECO:0000256" key="1">
    <source>
        <dbReference type="ARBA" id="ARBA00022723"/>
    </source>
</evidence>
<evidence type="ECO:0000256" key="9">
    <source>
        <dbReference type="SAM" id="Phobius"/>
    </source>
</evidence>
<evidence type="ECO:0000256" key="2">
    <source>
        <dbReference type="ARBA" id="ARBA00022771"/>
    </source>
</evidence>
<evidence type="ECO:0000313" key="12">
    <source>
        <dbReference type="Proteomes" id="UP000274131"/>
    </source>
</evidence>
<reference evidence="13" key="1">
    <citation type="submission" date="2017-02" db="UniProtKB">
        <authorList>
            <consortium name="WormBaseParasite"/>
        </authorList>
    </citation>
    <scope>IDENTIFICATION</scope>
</reference>
<gene>
    <name evidence="11" type="ORF">EVEC_LOCUS11835</name>
</gene>
<keyword evidence="9" id="KW-1133">Transmembrane helix</keyword>
<dbReference type="AlphaFoldDB" id="A0A0N4VNT9"/>
<evidence type="ECO:0000256" key="4">
    <source>
        <dbReference type="ARBA" id="ARBA00023015"/>
    </source>
</evidence>
<keyword evidence="6" id="KW-0804">Transcription</keyword>
<evidence type="ECO:0000259" key="10">
    <source>
        <dbReference type="PROSITE" id="PS51030"/>
    </source>
</evidence>
<dbReference type="SMART" id="SM00399">
    <property type="entry name" value="ZnF_C4"/>
    <property type="match status" value="1"/>
</dbReference>
<evidence type="ECO:0000256" key="6">
    <source>
        <dbReference type="ARBA" id="ARBA00023163"/>
    </source>
</evidence>